<dbReference type="EMBL" id="VRKQ01000010">
    <property type="protein sequence ID" value="TXG36721.1"/>
    <property type="molecule type" value="Genomic_DNA"/>
</dbReference>
<evidence type="ECO:0000313" key="2">
    <source>
        <dbReference type="Proteomes" id="UP000321080"/>
    </source>
</evidence>
<sequence>MIKFINGKYKYGNNDGISYSIYDEILLDGWTDDELTEDCWILEIPKDISKIHLFNARIEGIEIIPRDYDDHDENRKIFWESFETYVFGSLKKALIFIKNYDGDFKTEIEEFYESIEESPSEKEISKMISKPKSQYKTVYEWKEAAPEYFEAAVQNGWLNKVCDEIGWEYYDEEKDIIFLNRN</sequence>
<proteinExistence type="predicted"/>
<protein>
    <submittedName>
        <fullName evidence="1">Uncharacterized protein</fullName>
    </submittedName>
</protein>
<name>A0A5C7GHD6_9FLAO</name>
<gene>
    <name evidence="1" type="ORF">FUA22_09060</name>
</gene>
<dbReference type="AlphaFoldDB" id="A0A5C7GHD6"/>
<dbReference type="Proteomes" id="UP000321080">
    <property type="component" value="Unassembled WGS sequence"/>
</dbReference>
<accession>A0A5C7GHD6</accession>
<keyword evidence="2" id="KW-1185">Reference proteome</keyword>
<comment type="caution">
    <text evidence="1">The sequence shown here is derived from an EMBL/GenBank/DDBJ whole genome shotgun (WGS) entry which is preliminary data.</text>
</comment>
<evidence type="ECO:0000313" key="1">
    <source>
        <dbReference type="EMBL" id="TXG36721.1"/>
    </source>
</evidence>
<reference evidence="1 2" key="1">
    <citation type="submission" date="2019-08" db="EMBL/GenBank/DDBJ databases">
        <title>Seonamhaeicola sediminis sp. nov., isolated from marine sediment.</title>
        <authorList>
            <person name="Cao W.R."/>
        </authorList>
    </citation>
    <scope>NUCLEOTIDE SEQUENCE [LARGE SCALE GENOMIC DNA]</scope>
    <source>
        <strain evidence="1 2">1505</strain>
    </source>
</reference>
<organism evidence="1 2">
    <name type="scientific">Seonamhaeicola maritimus</name>
    <dbReference type="NCBI Taxonomy" id="2591822"/>
    <lineage>
        <taxon>Bacteria</taxon>
        <taxon>Pseudomonadati</taxon>
        <taxon>Bacteroidota</taxon>
        <taxon>Flavobacteriia</taxon>
        <taxon>Flavobacteriales</taxon>
        <taxon>Flavobacteriaceae</taxon>
    </lineage>
</organism>
<dbReference type="RefSeq" id="WP_147767646.1">
    <property type="nucleotide sequence ID" value="NZ_VRKQ01000010.1"/>
</dbReference>